<dbReference type="PANTHER" id="PTHR46733:SF4">
    <property type="entry name" value="HEAT SHOCK PROTEIN 21, CHLOROPLASTIC"/>
    <property type="match status" value="1"/>
</dbReference>
<dbReference type="Gene3D" id="2.60.40.790">
    <property type="match status" value="1"/>
</dbReference>
<dbReference type="GO" id="GO:0009408">
    <property type="term" value="P:response to heat"/>
    <property type="evidence" value="ECO:0007669"/>
    <property type="project" value="InterPro"/>
</dbReference>
<evidence type="ECO:0000259" key="5">
    <source>
        <dbReference type="PROSITE" id="PS01031"/>
    </source>
</evidence>
<dbReference type="PANTHER" id="PTHR46733">
    <property type="entry name" value="26.5 KDA HEAT SHOCK PROTEIN, MITOCHONDRIAL"/>
    <property type="match status" value="1"/>
</dbReference>
<evidence type="ECO:0000313" key="6">
    <source>
        <dbReference type="EMBL" id="PYF05500.1"/>
    </source>
</evidence>
<organism evidence="6 7">
    <name type="scientific">Rhodopseudomonas faecalis</name>
    <dbReference type="NCBI Taxonomy" id="99655"/>
    <lineage>
        <taxon>Bacteria</taxon>
        <taxon>Pseudomonadati</taxon>
        <taxon>Pseudomonadota</taxon>
        <taxon>Alphaproteobacteria</taxon>
        <taxon>Hyphomicrobiales</taxon>
        <taxon>Nitrobacteraceae</taxon>
        <taxon>Rhodopseudomonas</taxon>
    </lineage>
</organism>
<comment type="similarity">
    <text evidence="2 3">Belongs to the small heat shock protein (HSP20) family.</text>
</comment>
<protein>
    <submittedName>
        <fullName evidence="6">Heat shock protein Hsp20</fullName>
    </submittedName>
</protein>
<evidence type="ECO:0000256" key="3">
    <source>
        <dbReference type="RuleBase" id="RU003616"/>
    </source>
</evidence>
<dbReference type="RefSeq" id="WP_110779343.1">
    <property type="nucleotide sequence ID" value="NZ_QJTI01000001.1"/>
</dbReference>
<dbReference type="InterPro" id="IPR002068">
    <property type="entry name" value="A-crystallin/Hsp20_dom"/>
</dbReference>
<reference evidence="6 7" key="1">
    <citation type="submission" date="2018-06" db="EMBL/GenBank/DDBJ databases">
        <title>Genomic Encyclopedia of Archaeal and Bacterial Type Strains, Phase II (KMG-II): from individual species to whole genera.</title>
        <authorList>
            <person name="Goeker M."/>
        </authorList>
    </citation>
    <scope>NUCLEOTIDE SEQUENCE [LARGE SCALE GENOMIC DNA]</scope>
    <source>
        <strain evidence="6 7">JCM 11668</strain>
    </source>
</reference>
<evidence type="ECO:0000256" key="2">
    <source>
        <dbReference type="PROSITE-ProRule" id="PRU00285"/>
    </source>
</evidence>
<dbReference type="Proteomes" id="UP000248148">
    <property type="component" value="Unassembled WGS sequence"/>
</dbReference>
<evidence type="ECO:0000256" key="1">
    <source>
        <dbReference type="ARBA" id="ARBA00023016"/>
    </source>
</evidence>
<dbReference type="EMBL" id="QJTI01000001">
    <property type="protein sequence ID" value="PYF05500.1"/>
    <property type="molecule type" value="Genomic_DNA"/>
</dbReference>
<evidence type="ECO:0000313" key="7">
    <source>
        <dbReference type="Proteomes" id="UP000248148"/>
    </source>
</evidence>
<dbReference type="OrthoDB" id="9808910at2"/>
<feature type="region of interest" description="Disordered" evidence="4">
    <location>
        <begin position="1"/>
        <end position="23"/>
    </location>
</feature>
<sequence length="172" mass="19539">MNMRSIIPWGRSSNQPSRFEGDQQPLLSQHPLLSLHREMNRLFDDVFRGFDMPASNQLTAFGSSWPKLEITETDQDIRIAAEVPGLEDKDIEVLLDDGYLTLRGERTSHTEDKAKQFSEHYYGRFERRIPIDAAIAEDKVSADFKNGLLTVTLPKTEPSSPKSRRIAINGAH</sequence>
<dbReference type="InterPro" id="IPR008978">
    <property type="entry name" value="HSP20-like_chaperone"/>
</dbReference>
<keyword evidence="1 6" id="KW-0346">Stress response</keyword>
<gene>
    <name evidence="6" type="ORF">BJ122_101243</name>
</gene>
<dbReference type="PROSITE" id="PS01031">
    <property type="entry name" value="SHSP"/>
    <property type="match status" value="1"/>
</dbReference>
<keyword evidence="7" id="KW-1185">Reference proteome</keyword>
<dbReference type="AlphaFoldDB" id="A0A318TNP9"/>
<proteinExistence type="inferred from homology"/>
<dbReference type="SUPFAM" id="SSF49764">
    <property type="entry name" value="HSP20-like chaperones"/>
    <property type="match status" value="1"/>
</dbReference>
<accession>A0A318TNP9</accession>
<feature type="domain" description="SHSP" evidence="5">
    <location>
        <begin position="59"/>
        <end position="171"/>
    </location>
</feature>
<comment type="caution">
    <text evidence="6">The sequence shown here is derived from an EMBL/GenBank/DDBJ whole genome shotgun (WGS) entry which is preliminary data.</text>
</comment>
<dbReference type="InterPro" id="IPR044587">
    <property type="entry name" value="HSP21-like"/>
</dbReference>
<dbReference type="Pfam" id="PF00011">
    <property type="entry name" value="HSP20"/>
    <property type="match status" value="1"/>
</dbReference>
<dbReference type="CDD" id="cd06464">
    <property type="entry name" value="ACD_sHsps-like"/>
    <property type="match status" value="1"/>
</dbReference>
<name>A0A318TNP9_9BRAD</name>
<evidence type="ECO:0000256" key="4">
    <source>
        <dbReference type="SAM" id="MobiDB-lite"/>
    </source>
</evidence>